<organism evidence="3 4">
    <name type="scientific">Halorientalis brevis</name>
    <dbReference type="NCBI Taxonomy" id="1126241"/>
    <lineage>
        <taxon>Archaea</taxon>
        <taxon>Methanobacteriati</taxon>
        <taxon>Methanobacteriota</taxon>
        <taxon>Stenosarchaea group</taxon>
        <taxon>Halobacteria</taxon>
        <taxon>Halobacteriales</taxon>
        <taxon>Haloarculaceae</taxon>
        <taxon>Halorientalis</taxon>
    </lineage>
</organism>
<keyword evidence="4" id="KW-1185">Reference proteome</keyword>
<reference evidence="3 4" key="1">
    <citation type="journal article" date="2019" name="Int. J. Syst. Evol. Microbiol.">
        <title>The Global Catalogue of Microorganisms (GCM) 10K type strain sequencing project: providing services to taxonomists for standard genome sequencing and annotation.</title>
        <authorList>
            <consortium name="The Broad Institute Genomics Platform"/>
            <consortium name="The Broad Institute Genome Sequencing Center for Infectious Disease"/>
            <person name="Wu L."/>
            <person name="Ma J."/>
        </authorList>
    </citation>
    <scope>NUCLEOTIDE SEQUENCE [LARGE SCALE GENOMIC DNA]</scope>
    <source>
        <strain evidence="3 4">CGMCC 1.12125</strain>
    </source>
</reference>
<dbReference type="InterPro" id="IPR013767">
    <property type="entry name" value="PAS_fold"/>
</dbReference>
<feature type="domain" description="PAC" evidence="2">
    <location>
        <begin position="321"/>
        <end position="371"/>
    </location>
</feature>
<dbReference type="InterPro" id="IPR000700">
    <property type="entry name" value="PAS-assoc_C"/>
</dbReference>
<dbReference type="InterPro" id="IPR013656">
    <property type="entry name" value="PAS_4"/>
</dbReference>
<dbReference type="InterPro" id="IPR013655">
    <property type="entry name" value="PAS_fold_3"/>
</dbReference>
<proteinExistence type="predicted"/>
<dbReference type="Proteomes" id="UP001597119">
    <property type="component" value="Unassembled WGS sequence"/>
</dbReference>
<comment type="caution">
    <text evidence="3">The sequence shown here is derived from an EMBL/GenBank/DDBJ whole genome shotgun (WGS) entry which is preliminary data.</text>
</comment>
<feature type="domain" description="PAC" evidence="2">
    <location>
        <begin position="570"/>
        <end position="623"/>
    </location>
</feature>
<dbReference type="PANTHER" id="PTHR44757">
    <property type="entry name" value="DIGUANYLATE CYCLASE DGCP"/>
    <property type="match status" value="1"/>
</dbReference>
<dbReference type="RefSeq" id="WP_247381465.1">
    <property type="nucleotide sequence ID" value="NZ_JALLGV010000010.1"/>
</dbReference>
<dbReference type="PROSITE" id="PS50112">
    <property type="entry name" value="PAS"/>
    <property type="match status" value="3"/>
</dbReference>
<dbReference type="Pfam" id="PF08447">
    <property type="entry name" value="PAS_3"/>
    <property type="match status" value="2"/>
</dbReference>
<feature type="domain" description="PAS" evidence="1">
    <location>
        <begin position="15"/>
        <end position="83"/>
    </location>
</feature>
<name>A0ABD6CE81_9EURY</name>
<evidence type="ECO:0000259" key="1">
    <source>
        <dbReference type="PROSITE" id="PS50112"/>
    </source>
</evidence>
<dbReference type="CDD" id="cd00130">
    <property type="entry name" value="PAS"/>
    <property type="match status" value="5"/>
</dbReference>
<feature type="domain" description="PAC" evidence="2">
    <location>
        <begin position="442"/>
        <end position="493"/>
    </location>
</feature>
<dbReference type="Pfam" id="PF08448">
    <property type="entry name" value="PAS_4"/>
    <property type="match status" value="2"/>
</dbReference>
<dbReference type="InterPro" id="IPR035965">
    <property type="entry name" value="PAS-like_dom_sf"/>
</dbReference>
<dbReference type="PROSITE" id="PS50113">
    <property type="entry name" value="PAC"/>
    <property type="match status" value="3"/>
</dbReference>
<feature type="domain" description="PAS" evidence="1">
    <location>
        <begin position="624"/>
        <end position="669"/>
    </location>
</feature>
<evidence type="ECO:0000313" key="3">
    <source>
        <dbReference type="EMBL" id="MFD1588351.1"/>
    </source>
</evidence>
<dbReference type="SUPFAM" id="SSF55785">
    <property type="entry name" value="PYP-like sensor domain (PAS domain)"/>
    <property type="match status" value="5"/>
</dbReference>
<dbReference type="AlphaFoldDB" id="A0ABD6CE81"/>
<dbReference type="Pfam" id="PF00989">
    <property type="entry name" value="PAS"/>
    <property type="match status" value="1"/>
</dbReference>
<feature type="domain" description="PAS" evidence="1">
    <location>
        <begin position="368"/>
        <end position="438"/>
    </location>
</feature>
<dbReference type="InterPro" id="IPR001610">
    <property type="entry name" value="PAC"/>
</dbReference>
<dbReference type="SMART" id="SM00091">
    <property type="entry name" value="PAS"/>
    <property type="match status" value="6"/>
</dbReference>
<gene>
    <name evidence="3" type="ORF">ACFR9U_15320</name>
</gene>
<protein>
    <submittedName>
        <fullName evidence="3">PAS domain S-box protein</fullName>
    </submittedName>
</protein>
<dbReference type="InterPro" id="IPR052155">
    <property type="entry name" value="Biofilm_reg_signaling"/>
</dbReference>
<dbReference type="EMBL" id="JBHUDJ010000011">
    <property type="protein sequence ID" value="MFD1588351.1"/>
    <property type="molecule type" value="Genomic_DNA"/>
</dbReference>
<evidence type="ECO:0000313" key="4">
    <source>
        <dbReference type="Proteomes" id="UP001597119"/>
    </source>
</evidence>
<sequence length="740" mass="83272">MSGSGNPDDVLTRGEMLERISDAVVVLDSDFQCLSCNEQAEQLLDKDRDDVVGRHVWTVFPDMVGTEAQRKIEATMETNQRETCERYDDDVDRWFEVRVYPDDDGVSLFFTDITERKEREQEVDRYERILGHLPVAIERATTGDDDEFTHVTEGLVELFEAASTDALMNRAPSDFYANPGERDALVESLQATGHVEDRPVEFETVSGDTIEGTVTASREEIGGDDYFVTLFEDSSEQSGHTQGLARADAMFQNAQEAIFYIDVGENAERFEFDRLNPAFEDQTGLAADEIRGETPQDVFGDDAGERLCSYYRDCVAQREPVDYEVELPVPTDGSYWQTRIAPVIVDDEVVQLVGSARDVTEQRAHEQDLARYRTFVDIASEFVATIDAEKTVEYASPAVAQIAGHDPADLVGTNLLDHVHPDDRDELETEIGRLLGNPAETVTQQYRFKQADGSWAWVESTAVNRLDDSPIEGLVFATRDVTEQTERTETLRQTQQRFDLAVEGANISTWDWDRDAEEIVFNDQWTNMVGLASEVPEFDFDIWEDVIHPDDVAEARKALEAHLDGETERYDQEVRMRTEEGDWQWVRTVGKVIDRDEHGNATRALGLHIDIDDRKHVQQGLSETTNTLEAVIKASPNAIVIVDSAGEVVLWNQGAERLFGWKKDEVLGKPVPFLPENKPSKFEPVIGQLNSGETIQTVKTKRQTKSGELRKVRLSSTRIDGNDGLVGYLGIFQDLSSSTN</sequence>
<dbReference type="InterPro" id="IPR000014">
    <property type="entry name" value="PAS"/>
</dbReference>
<dbReference type="NCBIfam" id="TIGR00229">
    <property type="entry name" value="sensory_box"/>
    <property type="match status" value="5"/>
</dbReference>
<evidence type="ECO:0000259" key="2">
    <source>
        <dbReference type="PROSITE" id="PS50113"/>
    </source>
</evidence>
<dbReference type="Gene3D" id="3.30.450.20">
    <property type="entry name" value="PAS domain"/>
    <property type="match status" value="6"/>
</dbReference>
<dbReference type="SMART" id="SM00086">
    <property type="entry name" value="PAC"/>
    <property type="match status" value="4"/>
</dbReference>
<accession>A0ABD6CE81</accession>
<dbReference type="PANTHER" id="PTHR44757:SF2">
    <property type="entry name" value="BIOFILM ARCHITECTURE MAINTENANCE PROTEIN MBAA"/>
    <property type="match status" value="1"/>
</dbReference>